<keyword evidence="2" id="KW-0732">Signal</keyword>
<sequence>MSAGRGPYSSHFVFVRLLQLLCLKALTEHHIAATVFVVLPIDTQPRGIFTSDPTTHLAQHSSLKSPSRKWAQRPP</sequence>
<evidence type="ECO:0000256" key="1">
    <source>
        <dbReference type="SAM" id="MobiDB-lite"/>
    </source>
</evidence>
<evidence type="ECO:0000256" key="2">
    <source>
        <dbReference type="SAM" id="SignalP"/>
    </source>
</evidence>
<comment type="caution">
    <text evidence="3">The sequence shown here is derived from an EMBL/GenBank/DDBJ whole genome shotgun (WGS) entry which is preliminary data.</text>
</comment>
<protein>
    <recommendedName>
        <fullName evidence="5">Secreted protein</fullName>
    </recommendedName>
</protein>
<feature type="region of interest" description="Disordered" evidence="1">
    <location>
        <begin position="50"/>
        <end position="75"/>
    </location>
</feature>
<evidence type="ECO:0008006" key="5">
    <source>
        <dbReference type="Google" id="ProtNLM"/>
    </source>
</evidence>
<gene>
    <name evidence="3" type="ORF">K461DRAFT_281256</name>
</gene>
<evidence type="ECO:0000313" key="3">
    <source>
        <dbReference type="EMBL" id="KAF2149998.1"/>
    </source>
</evidence>
<evidence type="ECO:0000313" key="4">
    <source>
        <dbReference type="Proteomes" id="UP000799439"/>
    </source>
</evidence>
<proteinExistence type="predicted"/>
<organism evidence="3 4">
    <name type="scientific">Myriangium duriaei CBS 260.36</name>
    <dbReference type="NCBI Taxonomy" id="1168546"/>
    <lineage>
        <taxon>Eukaryota</taxon>
        <taxon>Fungi</taxon>
        <taxon>Dikarya</taxon>
        <taxon>Ascomycota</taxon>
        <taxon>Pezizomycotina</taxon>
        <taxon>Dothideomycetes</taxon>
        <taxon>Dothideomycetidae</taxon>
        <taxon>Myriangiales</taxon>
        <taxon>Myriangiaceae</taxon>
        <taxon>Myriangium</taxon>
    </lineage>
</organism>
<keyword evidence="4" id="KW-1185">Reference proteome</keyword>
<feature type="compositionally biased region" description="Polar residues" evidence="1">
    <location>
        <begin position="51"/>
        <end position="65"/>
    </location>
</feature>
<dbReference type="AlphaFoldDB" id="A0A9P4MEA8"/>
<feature type="signal peptide" evidence="2">
    <location>
        <begin position="1"/>
        <end position="33"/>
    </location>
</feature>
<feature type="compositionally biased region" description="Basic residues" evidence="1">
    <location>
        <begin position="66"/>
        <end position="75"/>
    </location>
</feature>
<feature type="chain" id="PRO_5040325256" description="Secreted protein" evidence="2">
    <location>
        <begin position="34"/>
        <end position="75"/>
    </location>
</feature>
<dbReference type="EMBL" id="ML996090">
    <property type="protein sequence ID" value="KAF2149998.1"/>
    <property type="molecule type" value="Genomic_DNA"/>
</dbReference>
<accession>A0A9P4MEA8</accession>
<reference evidence="3" key="1">
    <citation type="journal article" date="2020" name="Stud. Mycol.">
        <title>101 Dothideomycetes genomes: a test case for predicting lifestyles and emergence of pathogens.</title>
        <authorList>
            <person name="Haridas S."/>
            <person name="Albert R."/>
            <person name="Binder M."/>
            <person name="Bloem J."/>
            <person name="Labutti K."/>
            <person name="Salamov A."/>
            <person name="Andreopoulos B."/>
            <person name="Baker S."/>
            <person name="Barry K."/>
            <person name="Bills G."/>
            <person name="Bluhm B."/>
            <person name="Cannon C."/>
            <person name="Castanera R."/>
            <person name="Culley D."/>
            <person name="Daum C."/>
            <person name="Ezra D."/>
            <person name="Gonzalez J."/>
            <person name="Henrissat B."/>
            <person name="Kuo A."/>
            <person name="Liang C."/>
            <person name="Lipzen A."/>
            <person name="Lutzoni F."/>
            <person name="Magnuson J."/>
            <person name="Mondo S."/>
            <person name="Nolan M."/>
            <person name="Ohm R."/>
            <person name="Pangilinan J."/>
            <person name="Park H.-J."/>
            <person name="Ramirez L."/>
            <person name="Alfaro M."/>
            <person name="Sun H."/>
            <person name="Tritt A."/>
            <person name="Yoshinaga Y."/>
            <person name="Zwiers L.-H."/>
            <person name="Turgeon B."/>
            <person name="Goodwin S."/>
            <person name="Spatafora J."/>
            <person name="Crous P."/>
            <person name="Grigoriev I."/>
        </authorList>
    </citation>
    <scope>NUCLEOTIDE SEQUENCE</scope>
    <source>
        <strain evidence="3">CBS 260.36</strain>
    </source>
</reference>
<name>A0A9P4MEA8_9PEZI</name>
<dbReference type="Proteomes" id="UP000799439">
    <property type="component" value="Unassembled WGS sequence"/>
</dbReference>